<dbReference type="AlphaFoldDB" id="A0A9N7YD15"/>
<comment type="caution">
    <text evidence="2">The sequence shown here is derived from an EMBL/GenBank/DDBJ whole genome shotgun (WGS) entry which is preliminary data.</text>
</comment>
<protein>
    <submittedName>
        <fullName evidence="2">Uncharacterized protein</fullName>
    </submittedName>
</protein>
<name>A0A9N7YD15_PLEPL</name>
<dbReference type="Proteomes" id="UP001153269">
    <property type="component" value="Unassembled WGS sequence"/>
</dbReference>
<reference evidence="2" key="1">
    <citation type="submission" date="2020-03" db="EMBL/GenBank/DDBJ databases">
        <authorList>
            <person name="Weist P."/>
        </authorList>
    </citation>
    <scope>NUCLEOTIDE SEQUENCE</scope>
</reference>
<evidence type="ECO:0000313" key="2">
    <source>
        <dbReference type="EMBL" id="CAB1421201.1"/>
    </source>
</evidence>
<feature type="region of interest" description="Disordered" evidence="1">
    <location>
        <begin position="42"/>
        <end position="103"/>
    </location>
</feature>
<accession>A0A9N7YD15</accession>
<organism evidence="2 3">
    <name type="scientific">Pleuronectes platessa</name>
    <name type="common">European plaice</name>
    <dbReference type="NCBI Taxonomy" id="8262"/>
    <lineage>
        <taxon>Eukaryota</taxon>
        <taxon>Metazoa</taxon>
        <taxon>Chordata</taxon>
        <taxon>Craniata</taxon>
        <taxon>Vertebrata</taxon>
        <taxon>Euteleostomi</taxon>
        <taxon>Actinopterygii</taxon>
        <taxon>Neopterygii</taxon>
        <taxon>Teleostei</taxon>
        <taxon>Neoteleostei</taxon>
        <taxon>Acanthomorphata</taxon>
        <taxon>Carangaria</taxon>
        <taxon>Pleuronectiformes</taxon>
        <taxon>Pleuronectoidei</taxon>
        <taxon>Pleuronectidae</taxon>
        <taxon>Pleuronectes</taxon>
    </lineage>
</organism>
<sequence length="103" mass="11176">MANQGSSSLICAFAKSPLRNLRVSPGPFEQLSKITALTRSVPGLPVTREQPARTRSVLRDPTAVKESQSGNRSTPRRVDIDGMDGKKKREAHTGPTWPGPLAR</sequence>
<dbReference type="EMBL" id="CADEAL010000510">
    <property type="protein sequence ID" value="CAB1421201.1"/>
    <property type="molecule type" value="Genomic_DNA"/>
</dbReference>
<proteinExistence type="predicted"/>
<feature type="compositionally biased region" description="Basic and acidic residues" evidence="1">
    <location>
        <begin position="76"/>
        <end position="87"/>
    </location>
</feature>
<gene>
    <name evidence="2" type="ORF">PLEPLA_LOCUS9083</name>
</gene>
<keyword evidence="3" id="KW-1185">Reference proteome</keyword>
<evidence type="ECO:0000313" key="3">
    <source>
        <dbReference type="Proteomes" id="UP001153269"/>
    </source>
</evidence>
<evidence type="ECO:0000256" key="1">
    <source>
        <dbReference type="SAM" id="MobiDB-lite"/>
    </source>
</evidence>